<comment type="caution">
    <text evidence="2">The sequence shown here is derived from an EMBL/GenBank/DDBJ whole genome shotgun (WGS) entry which is preliminary data.</text>
</comment>
<gene>
    <name evidence="2" type="ORF">LX66_0751</name>
</gene>
<feature type="signal peptide" evidence="1">
    <location>
        <begin position="1"/>
        <end position="18"/>
    </location>
</feature>
<keyword evidence="1" id="KW-0732">Signal</keyword>
<organism evidence="2 3">
    <name type="scientific">Chitinophaga japonensis</name>
    <name type="common">Flexibacter japonensis</name>
    <dbReference type="NCBI Taxonomy" id="104662"/>
    <lineage>
        <taxon>Bacteria</taxon>
        <taxon>Pseudomonadati</taxon>
        <taxon>Bacteroidota</taxon>
        <taxon>Chitinophagia</taxon>
        <taxon>Chitinophagales</taxon>
        <taxon>Chitinophagaceae</taxon>
        <taxon>Chitinophaga</taxon>
    </lineage>
</organism>
<dbReference type="OrthoDB" id="679110at2"/>
<dbReference type="EMBL" id="VLLG01000002">
    <property type="protein sequence ID" value="TWI91382.1"/>
    <property type="molecule type" value="Genomic_DNA"/>
</dbReference>
<evidence type="ECO:0000256" key="1">
    <source>
        <dbReference type="SAM" id="SignalP"/>
    </source>
</evidence>
<evidence type="ECO:0000313" key="3">
    <source>
        <dbReference type="Proteomes" id="UP000316778"/>
    </source>
</evidence>
<reference evidence="2 3" key="1">
    <citation type="journal article" date="2013" name="Stand. Genomic Sci.">
        <title>Genomic Encyclopedia of Type Strains, Phase I: The one thousand microbial genomes (KMG-I) project.</title>
        <authorList>
            <person name="Kyrpides N.C."/>
            <person name="Woyke T."/>
            <person name="Eisen J.A."/>
            <person name="Garrity G."/>
            <person name="Lilburn T.G."/>
            <person name="Beck B.J."/>
            <person name="Whitman W.B."/>
            <person name="Hugenholtz P."/>
            <person name="Klenk H.P."/>
        </authorList>
    </citation>
    <scope>NUCLEOTIDE SEQUENCE [LARGE SCALE GENOMIC DNA]</scope>
    <source>
        <strain evidence="2 3">DSM 13484</strain>
    </source>
</reference>
<dbReference type="AlphaFoldDB" id="A0A562TCZ9"/>
<feature type="chain" id="PRO_5021920718" evidence="1">
    <location>
        <begin position="19"/>
        <end position="53"/>
    </location>
</feature>
<name>A0A562TCZ9_CHIJA</name>
<keyword evidence="3" id="KW-1185">Reference proteome</keyword>
<dbReference type="PROSITE" id="PS51257">
    <property type="entry name" value="PROKAR_LIPOPROTEIN"/>
    <property type="match status" value="1"/>
</dbReference>
<accession>A0A562TCZ9</accession>
<dbReference type="RefSeq" id="WP_158642523.1">
    <property type="nucleotide sequence ID" value="NZ_BAAAFY010000001.1"/>
</dbReference>
<proteinExistence type="predicted"/>
<evidence type="ECO:0000313" key="2">
    <source>
        <dbReference type="EMBL" id="TWI91382.1"/>
    </source>
</evidence>
<dbReference type="Proteomes" id="UP000316778">
    <property type="component" value="Unassembled WGS sequence"/>
</dbReference>
<sequence>MRKTLILLLLTFSILAFGACRTQKTGCPSPRKNWGAEKVLDELNKPGKKKEQA</sequence>
<protein>
    <submittedName>
        <fullName evidence="2">Uncharacterized protein</fullName>
    </submittedName>
</protein>